<dbReference type="EMBL" id="QQAZ01000001">
    <property type="protein sequence ID" value="RDI55818.1"/>
    <property type="molecule type" value="Genomic_DNA"/>
</dbReference>
<gene>
    <name evidence="3" type="ORF">DFR68_101654</name>
</gene>
<evidence type="ECO:0000313" key="4">
    <source>
        <dbReference type="Proteomes" id="UP000255355"/>
    </source>
</evidence>
<dbReference type="PROSITE" id="PS51186">
    <property type="entry name" value="GNAT"/>
    <property type="match status" value="1"/>
</dbReference>
<organism evidence="3 4">
    <name type="scientific">Nocardia mexicana</name>
    <dbReference type="NCBI Taxonomy" id="279262"/>
    <lineage>
        <taxon>Bacteria</taxon>
        <taxon>Bacillati</taxon>
        <taxon>Actinomycetota</taxon>
        <taxon>Actinomycetes</taxon>
        <taxon>Mycobacteriales</taxon>
        <taxon>Nocardiaceae</taxon>
        <taxon>Nocardia</taxon>
    </lineage>
</organism>
<feature type="region of interest" description="Disordered" evidence="1">
    <location>
        <begin position="212"/>
        <end position="242"/>
    </location>
</feature>
<reference evidence="3 4" key="1">
    <citation type="submission" date="2018-07" db="EMBL/GenBank/DDBJ databases">
        <title>Genomic Encyclopedia of Type Strains, Phase IV (KMG-IV): sequencing the most valuable type-strain genomes for metagenomic binning, comparative biology and taxonomic classification.</title>
        <authorList>
            <person name="Goeker M."/>
        </authorList>
    </citation>
    <scope>NUCLEOTIDE SEQUENCE [LARGE SCALE GENOMIC DNA]</scope>
    <source>
        <strain evidence="3 4">DSM 44952</strain>
    </source>
</reference>
<dbReference type="GO" id="GO:0005737">
    <property type="term" value="C:cytoplasm"/>
    <property type="evidence" value="ECO:0007669"/>
    <property type="project" value="TreeGrafter"/>
</dbReference>
<feature type="compositionally biased region" description="Polar residues" evidence="1">
    <location>
        <begin position="212"/>
        <end position="222"/>
    </location>
</feature>
<keyword evidence="4" id="KW-1185">Reference proteome</keyword>
<evidence type="ECO:0000256" key="1">
    <source>
        <dbReference type="SAM" id="MobiDB-lite"/>
    </source>
</evidence>
<evidence type="ECO:0000259" key="2">
    <source>
        <dbReference type="PROSITE" id="PS51186"/>
    </source>
</evidence>
<name>A0A370HF01_9NOCA</name>
<dbReference type="STRING" id="1210089.GCA_001613165_04125"/>
<proteinExistence type="predicted"/>
<comment type="caution">
    <text evidence="3">The sequence shown here is derived from an EMBL/GenBank/DDBJ whole genome shotgun (WGS) entry which is preliminary data.</text>
</comment>
<dbReference type="InterPro" id="IPR051908">
    <property type="entry name" value="Ribosomal_N-acetyltransferase"/>
</dbReference>
<dbReference type="PANTHER" id="PTHR43441">
    <property type="entry name" value="RIBOSOMAL-PROTEIN-SERINE ACETYLTRANSFERASE"/>
    <property type="match status" value="1"/>
</dbReference>
<evidence type="ECO:0000313" key="3">
    <source>
        <dbReference type="EMBL" id="RDI55818.1"/>
    </source>
</evidence>
<keyword evidence="3" id="KW-0808">Transferase</keyword>
<dbReference type="GO" id="GO:0008999">
    <property type="term" value="F:protein-N-terminal-alanine acetyltransferase activity"/>
    <property type="evidence" value="ECO:0007669"/>
    <property type="project" value="TreeGrafter"/>
</dbReference>
<dbReference type="PANTHER" id="PTHR43441:SF10">
    <property type="entry name" value="ACETYLTRANSFERASE"/>
    <property type="match status" value="1"/>
</dbReference>
<dbReference type="GO" id="GO:1990189">
    <property type="term" value="F:protein N-terminal-serine acetyltransferase activity"/>
    <property type="evidence" value="ECO:0007669"/>
    <property type="project" value="TreeGrafter"/>
</dbReference>
<dbReference type="OrthoDB" id="3747845at2"/>
<dbReference type="RefSeq" id="WP_068021893.1">
    <property type="nucleotide sequence ID" value="NZ_QQAZ01000001.1"/>
</dbReference>
<dbReference type="InterPro" id="IPR000182">
    <property type="entry name" value="GNAT_dom"/>
</dbReference>
<dbReference type="SUPFAM" id="SSF55729">
    <property type="entry name" value="Acyl-CoA N-acyltransferases (Nat)"/>
    <property type="match status" value="2"/>
</dbReference>
<dbReference type="Gene3D" id="3.40.630.30">
    <property type="match status" value="2"/>
</dbReference>
<accession>A0A370HF01</accession>
<sequence>MRHRTAARLGPMGLHGSTVVIRPPRPGDHPQWRRLRLRDRALIEPFWYSSRLDWATRHTEKQWVREYLVSRAEMRAGRRLPGVIEIDGRFAGQCELCSIDLRRGTAEMSIWIDSRLARHGFGGLAAGLVVDHGFETLGLARIIAPISPGNTAAARGAAELGFVREALMTRYFDAGGARRDHELWALTRDDRPPEGFAASWIRRILAKDAEGTSASIPATSPRPTMERGSVESADDDSAGQQGVSSERLHCAAALFSTALRLAIGQVWRRATGLGGGCRVCLEIPGYPYAVLRSRRLSDRLGWAAARRRNPAHFGGSRPRAWWREIARSHGGLRSPAGLVLVLDVDGTYAGEGRLFDLDMFDRNARMRVWADPAHADEAVRAAATRALLDHAFGTLGLLRVATEIDSEDRESADVAARAGLLKEGIMRNYPGPAGRHTDHALWALTVALPDEEHS</sequence>
<dbReference type="AlphaFoldDB" id="A0A370HF01"/>
<dbReference type="Pfam" id="PF13302">
    <property type="entry name" value="Acetyltransf_3"/>
    <property type="match status" value="2"/>
</dbReference>
<protein>
    <submittedName>
        <fullName evidence="3">Ribosomal-protein-alanine N-acetyltransferase</fullName>
    </submittedName>
</protein>
<dbReference type="Proteomes" id="UP000255355">
    <property type="component" value="Unassembled WGS sequence"/>
</dbReference>
<dbReference type="InterPro" id="IPR016181">
    <property type="entry name" value="Acyl_CoA_acyltransferase"/>
</dbReference>
<feature type="domain" description="N-acetyltransferase" evidence="2">
    <location>
        <begin position="19"/>
        <end position="189"/>
    </location>
</feature>